<protein>
    <recommendedName>
        <fullName evidence="4">NVEALA protein</fullName>
    </recommendedName>
</protein>
<evidence type="ECO:0000313" key="2">
    <source>
        <dbReference type="EMBL" id="SFF09340.1"/>
    </source>
</evidence>
<dbReference type="EMBL" id="FONY01000015">
    <property type="protein sequence ID" value="SFF09340.1"/>
    <property type="molecule type" value="Genomic_DNA"/>
</dbReference>
<reference evidence="2 3" key="1">
    <citation type="submission" date="2016-10" db="EMBL/GenBank/DDBJ databases">
        <authorList>
            <person name="de Groot N.N."/>
        </authorList>
    </citation>
    <scope>NUCLEOTIDE SEQUENCE [LARGE SCALE GENOMIC DNA]</scope>
    <source>
        <strain>GEY</strain>
        <strain evidence="3">DSM 9560</strain>
    </source>
</reference>
<dbReference type="STRING" id="1003.SAMN04488541_101594"/>
<organism evidence="2 3">
    <name type="scientific">Thermoflexibacter ruber</name>
    <dbReference type="NCBI Taxonomy" id="1003"/>
    <lineage>
        <taxon>Bacteria</taxon>
        <taxon>Pseudomonadati</taxon>
        <taxon>Bacteroidota</taxon>
        <taxon>Cytophagia</taxon>
        <taxon>Cytophagales</taxon>
        <taxon>Thermoflexibacteraceae</taxon>
        <taxon>Thermoflexibacter</taxon>
    </lineage>
</organism>
<name>A0A1I2FXC0_9BACT</name>
<keyword evidence="1" id="KW-0732">Signal</keyword>
<proteinExistence type="predicted"/>
<evidence type="ECO:0000256" key="1">
    <source>
        <dbReference type="SAM" id="SignalP"/>
    </source>
</evidence>
<feature type="chain" id="PRO_5011704427" description="NVEALA protein" evidence="1">
    <location>
        <begin position="24"/>
        <end position="73"/>
    </location>
</feature>
<dbReference type="RefSeq" id="WP_143090877.1">
    <property type="nucleotide sequence ID" value="NZ_FONY01000015.1"/>
</dbReference>
<evidence type="ECO:0000313" key="3">
    <source>
        <dbReference type="Proteomes" id="UP000199513"/>
    </source>
</evidence>
<keyword evidence="3" id="KW-1185">Reference proteome</keyword>
<sequence>MKNKGKLKLVGLFLGLLITLANFSTVQSDGSSMIKRYKPEVCVKAGVHGAKCTTPSPSGSCDTEANCDIVPIV</sequence>
<evidence type="ECO:0008006" key="4">
    <source>
        <dbReference type="Google" id="ProtNLM"/>
    </source>
</evidence>
<accession>A0A1I2FXC0</accession>
<gene>
    <name evidence="2" type="ORF">SAMN04488541_101594</name>
</gene>
<feature type="signal peptide" evidence="1">
    <location>
        <begin position="1"/>
        <end position="23"/>
    </location>
</feature>
<dbReference type="AlphaFoldDB" id="A0A1I2FXC0"/>
<dbReference type="Proteomes" id="UP000199513">
    <property type="component" value="Unassembled WGS sequence"/>
</dbReference>